<keyword evidence="6" id="KW-1185">Reference proteome</keyword>
<evidence type="ECO:0000313" key="6">
    <source>
        <dbReference type="Proteomes" id="UP000034883"/>
    </source>
</evidence>
<dbReference type="SMART" id="SM00342">
    <property type="entry name" value="HTH_ARAC"/>
    <property type="match status" value="1"/>
</dbReference>
<dbReference type="Pfam" id="PF12833">
    <property type="entry name" value="HTH_18"/>
    <property type="match status" value="1"/>
</dbReference>
<name>A0A0F6VYS1_9BACT</name>
<dbReference type="PANTHER" id="PTHR46796">
    <property type="entry name" value="HTH-TYPE TRANSCRIPTIONAL ACTIVATOR RHAS-RELATED"/>
    <property type="match status" value="1"/>
</dbReference>
<dbReference type="AlphaFoldDB" id="A0A0F6VYS1"/>
<dbReference type="Proteomes" id="UP000034883">
    <property type="component" value="Chromosome"/>
</dbReference>
<dbReference type="EMBL" id="CP011125">
    <property type="protein sequence ID" value="AKF03062.1"/>
    <property type="molecule type" value="Genomic_DNA"/>
</dbReference>
<evidence type="ECO:0000256" key="2">
    <source>
        <dbReference type="ARBA" id="ARBA00023125"/>
    </source>
</evidence>
<dbReference type="GO" id="GO:0003700">
    <property type="term" value="F:DNA-binding transcription factor activity"/>
    <property type="evidence" value="ECO:0007669"/>
    <property type="project" value="InterPro"/>
</dbReference>
<dbReference type="InterPro" id="IPR050204">
    <property type="entry name" value="AraC_XylS_family_regulators"/>
</dbReference>
<evidence type="ECO:0000259" key="4">
    <source>
        <dbReference type="PROSITE" id="PS01124"/>
    </source>
</evidence>
<protein>
    <submittedName>
        <fullName evidence="5">Transcriptional regulator, AraC family protein</fullName>
    </submittedName>
</protein>
<dbReference type="InterPro" id="IPR018060">
    <property type="entry name" value="HTH_AraC"/>
</dbReference>
<gene>
    <name evidence="5" type="ORF">DB32_000211</name>
</gene>
<keyword evidence="3" id="KW-0804">Transcription</keyword>
<keyword evidence="1" id="KW-0805">Transcription regulation</keyword>
<proteinExistence type="predicted"/>
<dbReference type="PROSITE" id="PS01124">
    <property type="entry name" value="HTH_ARAC_FAMILY_2"/>
    <property type="match status" value="1"/>
</dbReference>
<dbReference type="Pfam" id="PF20240">
    <property type="entry name" value="DUF6597"/>
    <property type="match status" value="1"/>
</dbReference>
<evidence type="ECO:0000256" key="1">
    <source>
        <dbReference type="ARBA" id="ARBA00023015"/>
    </source>
</evidence>
<evidence type="ECO:0000256" key="3">
    <source>
        <dbReference type="ARBA" id="ARBA00023163"/>
    </source>
</evidence>
<organism evidence="5 6">
    <name type="scientific">Sandaracinus amylolyticus</name>
    <dbReference type="NCBI Taxonomy" id="927083"/>
    <lineage>
        <taxon>Bacteria</taxon>
        <taxon>Pseudomonadati</taxon>
        <taxon>Myxococcota</taxon>
        <taxon>Polyangia</taxon>
        <taxon>Polyangiales</taxon>
        <taxon>Sandaracinaceae</taxon>
        <taxon>Sandaracinus</taxon>
    </lineage>
</organism>
<evidence type="ECO:0000313" key="5">
    <source>
        <dbReference type="EMBL" id="AKF03062.1"/>
    </source>
</evidence>
<keyword evidence="2" id="KW-0238">DNA-binding</keyword>
<accession>A0A0F6VYS1</accession>
<dbReference type="PANTHER" id="PTHR46796:SF15">
    <property type="entry name" value="BLL1074 PROTEIN"/>
    <property type="match status" value="1"/>
</dbReference>
<feature type="domain" description="HTH araC/xylS-type" evidence="4">
    <location>
        <begin position="175"/>
        <end position="277"/>
    </location>
</feature>
<dbReference type="InterPro" id="IPR046532">
    <property type="entry name" value="DUF6597"/>
</dbReference>
<dbReference type="STRING" id="927083.DB32_000211"/>
<sequence>MDAMRRIAQVVRGELGGSRWELAVRAPSPRIAPYTGSLMGYDERTASPLRRRELPGPRVVLIFELGAPIRVISRPGGGDRFAGGFAAGLHDAHTLCDHDGHQRGIQVDLTPLGARKLFGRPMSELTSRAVSLRDLLPREHASLCERLAELKTWDARLDAVEALLAARIESSSIDLRTTAWALRRIEERGGAVDVRALARELGYSHEHVIRTFRDHVGIPPKLFARIVRFDRLVKRIKAGGDVRWPALAQDLGFYDQSHLVRDVKQFTGLTPTEARGEIVDLAALVST</sequence>
<dbReference type="OrthoDB" id="112032at2"/>
<dbReference type="Gene3D" id="1.10.10.60">
    <property type="entry name" value="Homeodomain-like"/>
    <property type="match status" value="1"/>
</dbReference>
<dbReference type="GO" id="GO:0043565">
    <property type="term" value="F:sequence-specific DNA binding"/>
    <property type="evidence" value="ECO:0007669"/>
    <property type="project" value="InterPro"/>
</dbReference>
<reference evidence="5 6" key="1">
    <citation type="submission" date="2015-03" db="EMBL/GenBank/DDBJ databases">
        <title>Genome assembly of Sandaracinus amylolyticus DSM 53668.</title>
        <authorList>
            <person name="Sharma G."/>
            <person name="Subramanian S."/>
        </authorList>
    </citation>
    <scope>NUCLEOTIDE SEQUENCE [LARGE SCALE GENOMIC DNA]</scope>
    <source>
        <strain evidence="5 6">DSM 53668</strain>
    </source>
</reference>
<dbReference type="KEGG" id="samy:DB32_000211"/>